<feature type="region of interest" description="Disordered" evidence="1">
    <location>
        <begin position="1"/>
        <end position="26"/>
    </location>
</feature>
<dbReference type="AlphaFoldDB" id="A0AA40KL54"/>
<dbReference type="Proteomes" id="UP001177670">
    <property type="component" value="Unassembled WGS sequence"/>
</dbReference>
<keyword evidence="3" id="KW-1185">Reference proteome</keyword>
<reference evidence="2" key="1">
    <citation type="submission" date="2021-10" db="EMBL/GenBank/DDBJ databases">
        <title>Melipona bicolor Genome sequencing and assembly.</title>
        <authorList>
            <person name="Araujo N.S."/>
            <person name="Arias M.C."/>
        </authorList>
    </citation>
    <scope>NUCLEOTIDE SEQUENCE</scope>
    <source>
        <strain evidence="2">USP_2M_L1-L4_2017</strain>
        <tissue evidence="2">Whole body</tissue>
    </source>
</reference>
<evidence type="ECO:0000256" key="1">
    <source>
        <dbReference type="SAM" id="MobiDB-lite"/>
    </source>
</evidence>
<evidence type="ECO:0000313" key="2">
    <source>
        <dbReference type="EMBL" id="KAK1124153.1"/>
    </source>
</evidence>
<proteinExistence type="predicted"/>
<protein>
    <submittedName>
        <fullName evidence="2">Uncharacterized protein</fullName>
    </submittedName>
</protein>
<name>A0AA40KL54_9HYME</name>
<comment type="caution">
    <text evidence="2">The sequence shown here is derived from an EMBL/GenBank/DDBJ whole genome shotgun (WGS) entry which is preliminary data.</text>
</comment>
<dbReference type="EMBL" id="JAHYIQ010000019">
    <property type="protein sequence ID" value="KAK1124153.1"/>
    <property type="molecule type" value="Genomic_DNA"/>
</dbReference>
<gene>
    <name evidence="2" type="ORF">K0M31_007177</name>
</gene>
<sequence>MMENNNQEKNKNREEDQRTKGKVEGKSDFDDTCYIFPDICPFWCSADTAPPVHAPDSPSALSAFLNICSLGRQQWQW</sequence>
<evidence type="ECO:0000313" key="3">
    <source>
        <dbReference type="Proteomes" id="UP001177670"/>
    </source>
</evidence>
<organism evidence="2 3">
    <name type="scientific">Melipona bicolor</name>
    <dbReference type="NCBI Taxonomy" id="60889"/>
    <lineage>
        <taxon>Eukaryota</taxon>
        <taxon>Metazoa</taxon>
        <taxon>Ecdysozoa</taxon>
        <taxon>Arthropoda</taxon>
        <taxon>Hexapoda</taxon>
        <taxon>Insecta</taxon>
        <taxon>Pterygota</taxon>
        <taxon>Neoptera</taxon>
        <taxon>Endopterygota</taxon>
        <taxon>Hymenoptera</taxon>
        <taxon>Apocrita</taxon>
        <taxon>Aculeata</taxon>
        <taxon>Apoidea</taxon>
        <taxon>Anthophila</taxon>
        <taxon>Apidae</taxon>
        <taxon>Melipona</taxon>
    </lineage>
</organism>
<accession>A0AA40KL54</accession>